<reference evidence="1" key="2">
    <citation type="submission" date="2011-02" db="EMBL/GenBank/DDBJ databases">
        <title>Genetic factors for stable replication of pLS32 in Bacillus subtilis.</title>
        <authorList>
            <person name="Itaya M."/>
        </authorList>
    </citation>
    <scope>NUCLEOTIDE SEQUENCE</scope>
    <source>
        <strain evidence="1">IAM 11631</strain>
        <plasmid evidence="1">pLS32</plasmid>
    </source>
</reference>
<sequence>MLKIELYNPELDKVETFTEGFVSARALRRVIEFGVKQETEVMNELEQLDELVALVASLFRSEKVNFDTIYDGIASDKIAEVLSGILQDVLGGEAKKKKAQMELAKVTE</sequence>
<dbReference type="InterPro" id="IPR057006">
    <property type="entry name" value="Phage_TAC_19"/>
</dbReference>
<evidence type="ECO:0000313" key="1">
    <source>
        <dbReference type="EMBL" id="BAJ77093.1"/>
    </source>
</evidence>
<protein>
    <recommendedName>
        <fullName evidence="2">Phage protein</fullName>
    </recommendedName>
</protein>
<accession>E9RJJ8</accession>
<geneLocation type="plasmid" evidence="1">
    <name>pLS32</name>
</geneLocation>
<dbReference type="EMBL" id="AB615353">
    <property type="protein sequence ID" value="BAJ77093.1"/>
    <property type="molecule type" value="Genomic_DNA"/>
</dbReference>
<dbReference type="RefSeq" id="WP_013603363.1">
    <property type="nucleotide sequence ID" value="NC_015149.1"/>
</dbReference>
<dbReference type="Pfam" id="PF23857">
    <property type="entry name" value="Phage_TAC_19"/>
    <property type="match status" value="1"/>
</dbReference>
<proteinExistence type="predicted"/>
<dbReference type="NCBIfam" id="NF047360">
    <property type="entry name" value="tail_chap_PVL"/>
    <property type="match status" value="1"/>
</dbReference>
<dbReference type="AlphaFoldDB" id="E9RJJ8"/>
<name>E9RJJ8_BACNA</name>
<organism evidence="1">
    <name type="scientific">Bacillus subtilis subsp. natto</name>
    <dbReference type="NCBI Taxonomy" id="86029"/>
    <lineage>
        <taxon>Bacteria</taxon>
        <taxon>Bacillati</taxon>
        <taxon>Bacillota</taxon>
        <taxon>Bacilli</taxon>
        <taxon>Bacillales</taxon>
        <taxon>Bacillaceae</taxon>
        <taxon>Bacillus</taxon>
    </lineage>
</organism>
<evidence type="ECO:0008006" key="2">
    <source>
        <dbReference type="Google" id="ProtNLM"/>
    </source>
</evidence>
<keyword evidence="1" id="KW-0614">Plasmid</keyword>
<reference evidence="1" key="1">
    <citation type="journal article" date="1997" name="Proc. Natl. Acad. Sci. U.S.A.">
        <title>Experimental surgery to create subgenomes of Bacillus subtilis 168.</title>
        <authorList>
            <person name="Itaya M."/>
            <person name="Tanaka T."/>
        </authorList>
    </citation>
    <scope>NUCLEOTIDE SEQUENCE</scope>
    <source>
        <strain evidence="1">IAM 11631</strain>
        <plasmid evidence="1">pLS32</plasmid>
    </source>
</reference>